<reference evidence="1 2" key="1">
    <citation type="journal article" date="2016" name="Appl. Environ. Microbiol.">
        <title>Lack of Overt Genome Reduction in the Bryostatin-Producing Bryozoan Symbiont "Candidatus Endobugula sertula".</title>
        <authorList>
            <person name="Miller I.J."/>
            <person name="Vanee N."/>
            <person name="Fong S.S."/>
            <person name="Lim-Fong G.E."/>
            <person name="Kwan J.C."/>
        </authorList>
    </citation>
    <scope>NUCLEOTIDE SEQUENCE [LARGE SCALE GENOMIC DNA]</scope>
    <source>
        <strain evidence="1">AB1-4</strain>
    </source>
</reference>
<dbReference type="Pfam" id="PF10109">
    <property type="entry name" value="Phage_TAC_7"/>
    <property type="match status" value="1"/>
</dbReference>
<dbReference type="InterPro" id="IPR019289">
    <property type="entry name" value="Phage_tail_E/E"/>
</dbReference>
<sequence length="90" mass="10025">MSATKQKTLTLSSPIKRGDENITSITLRKPDAGSLRGVALSDVVRMDVDALAEVVPRLSQITEQEFRQLEPYDLMMVGKELTTFFVMPPN</sequence>
<name>A0A1D2QMV9_9GAMM</name>
<dbReference type="STRING" id="62101.AB835_11630"/>
<comment type="caution">
    <text evidence="1">The sequence shown here is derived from an EMBL/GenBank/DDBJ whole genome shotgun (WGS) entry which is preliminary data.</text>
</comment>
<dbReference type="AlphaFoldDB" id="A0A1D2QMV9"/>
<dbReference type="EMBL" id="MDLC01000047">
    <property type="protein sequence ID" value="ODS22895.1"/>
    <property type="molecule type" value="Genomic_DNA"/>
</dbReference>
<evidence type="ECO:0008006" key="3">
    <source>
        <dbReference type="Google" id="ProtNLM"/>
    </source>
</evidence>
<organism evidence="1 2">
    <name type="scientific">Candidatus Endobugula sertula</name>
    <name type="common">Bugula neritina bacterial symbiont</name>
    <dbReference type="NCBI Taxonomy" id="62101"/>
    <lineage>
        <taxon>Bacteria</taxon>
        <taxon>Pseudomonadati</taxon>
        <taxon>Pseudomonadota</taxon>
        <taxon>Gammaproteobacteria</taxon>
        <taxon>Cellvibrionales</taxon>
        <taxon>Cellvibrionaceae</taxon>
        <taxon>Candidatus Endobugula</taxon>
    </lineage>
</organism>
<protein>
    <recommendedName>
        <fullName evidence="3">Phage tail protein</fullName>
    </recommendedName>
</protein>
<evidence type="ECO:0000313" key="2">
    <source>
        <dbReference type="Proteomes" id="UP000242502"/>
    </source>
</evidence>
<gene>
    <name evidence="1" type="ORF">AB835_11630</name>
</gene>
<dbReference type="Proteomes" id="UP000242502">
    <property type="component" value="Unassembled WGS sequence"/>
</dbReference>
<proteinExistence type="predicted"/>
<accession>A0A1D2QMV9</accession>
<evidence type="ECO:0000313" key="1">
    <source>
        <dbReference type="EMBL" id="ODS22895.1"/>
    </source>
</evidence>